<dbReference type="InterPro" id="IPR014578">
    <property type="entry name" value="Pesterase_CT488"/>
</dbReference>
<dbReference type="InterPro" id="IPR004843">
    <property type="entry name" value="Calcineurin-like_PHP"/>
</dbReference>
<gene>
    <name evidence="2" type="ORF">EV211_1073</name>
</gene>
<dbReference type="Gene3D" id="3.60.21.10">
    <property type="match status" value="1"/>
</dbReference>
<name>A0A4R6Q8F4_9FIRM</name>
<evidence type="ECO:0000313" key="2">
    <source>
        <dbReference type="EMBL" id="TDP58405.1"/>
    </source>
</evidence>
<feature type="domain" description="Calcineurin-like phosphoesterase" evidence="1">
    <location>
        <begin position="1"/>
        <end position="200"/>
    </location>
</feature>
<keyword evidence="3" id="KW-1185">Reference proteome</keyword>
<dbReference type="Proteomes" id="UP000295500">
    <property type="component" value="Unassembled WGS sequence"/>
</dbReference>
<dbReference type="RefSeq" id="WP_133527917.1">
    <property type="nucleotide sequence ID" value="NZ_CALCQM010000175.1"/>
</dbReference>
<dbReference type="GO" id="GO:0016787">
    <property type="term" value="F:hydrolase activity"/>
    <property type="evidence" value="ECO:0007669"/>
    <property type="project" value="InterPro"/>
</dbReference>
<dbReference type="PANTHER" id="PTHR31302">
    <property type="entry name" value="TRANSMEMBRANE PROTEIN WITH METALLOPHOSPHOESTERASE DOMAIN-RELATED"/>
    <property type="match status" value="1"/>
</dbReference>
<dbReference type="EMBL" id="SNXO01000007">
    <property type="protein sequence ID" value="TDP58405.1"/>
    <property type="molecule type" value="Genomic_DNA"/>
</dbReference>
<accession>A0A4R6Q8F4</accession>
<organism evidence="2 3">
    <name type="scientific">Aminicella lysinilytica</name>
    <dbReference type="NCBI Taxonomy" id="433323"/>
    <lineage>
        <taxon>Bacteria</taxon>
        <taxon>Bacillati</taxon>
        <taxon>Bacillota</taxon>
        <taxon>Clostridia</taxon>
        <taxon>Peptostreptococcales</taxon>
        <taxon>Anaerovoracaceae</taxon>
        <taxon>Aminicella</taxon>
    </lineage>
</organism>
<comment type="caution">
    <text evidence="2">The sequence shown here is derived from an EMBL/GenBank/DDBJ whole genome shotgun (WGS) entry which is preliminary data.</text>
</comment>
<proteinExistence type="predicted"/>
<protein>
    <recommendedName>
        <fullName evidence="1">Calcineurin-like phosphoesterase domain-containing protein</fullName>
    </recommendedName>
</protein>
<sequence>MSLYAIGDLHLSFDERIEKPMDIFGDLWLDHHVKVKEYWEKTIGEEDTIFIPGDVSWGLRLDEAMADFEWINALPGHKVITKGNHDLWWTSTNKMNSMFPGITFLQNHCYMIPGTKVGLCGTRGWICPGTEAFDDHDRKIYDREMIRLRFSLEEARSAGAETIIAALHYPPTNDKMQASGFTDMMTEYGVETCIYGHLHGKEAFKNGLSGVLNGVEYRLVSLDYLECKPELIRE</sequence>
<dbReference type="PANTHER" id="PTHR31302:SF22">
    <property type="entry name" value="PHOSPHOESTERASE"/>
    <property type="match status" value="1"/>
</dbReference>
<dbReference type="OrthoDB" id="8610138at2"/>
<dbReference type="AlphaFoldDB" id="A0A4R6Q8F4"/>
<dbReference type="InterPro" id="IPR051158">
    <property type="entry name" value="Metallophosphoesterase_sf"/>
</dbReference>
<evidence type="ECO:0000259" key="1">
    <source>
        <dbReference type="Pfam" id="PF00149"/>
    </source>
</evidence>
<reference evidence="2 3" key="1">
    <citation type="submission" date="2019-03" db="EMBL/GenBank/DDBJ databases">
        <title>Genomic Encyclopedia of Type Strains, Phase IV (KMG-IV): sequencing the most valuable type-strain genomes for metagenomic binning, comparative biology and taxonomic classification.</title>
        <authorList>
            <person name="Goeker M."/>
        </authorList>
    </citation>
    <scope>NUCLEOTIDE SEQUENCE [LARGE SCALE GENOMIC DNA]</scope>
    <source>
        <strain evidence="2 3">DSM 28287</strain>
    </source>
</reference>
<dbReference type="PIRSF" id="PIRSF033094">
    <property type="entry name" value="Pesterase_CT488"/>
    <property type="match status" value="1"/>
</dbReference>
<dbReference type="Pfam" id="PF00149">
    <property type="entry name" value="Metallophos"/>
    <property type="match status" value="1"/>
</dbReference>
<dbReference type="InterPro" id="IPR029052">
    <property type="entry name" value="Metallo-depent_PP-like"/>
</dbReference>
<evidence type="ECO:0000313" key="3">
    <source>
        <dbReference type="Proteomes" id="UP000295500"/>
    </source>
</evidence>
<dbReference type="SUPFAM" id="SSF56300">
    <property type="entry name" value="Metallo-dependent phosphatases"/>
    <property type="match status" value="1"/>
</dbReference>